<accession>A0ACC2LMR6</accession>
<sequence length="191" mass="22018">MHVSELPFSFKFSDISQYNSQSSMCRVLLASCNGLVMYKLFSRGRGNLPEYYISNPWTREYVSLPKPSKGNAFHYGLAFENNPINSNSYSLGINNNNNNVALFKIVAANRIENCHHISAKRIDYTFKFEVYSSDINRWQLLGSTFKLKPHLHDRSPELGRENAIHCNRVLYWQCCENNAFMFNLETEAPGN</sequence>
<dbReference type="Proteomes" id="UP001234297">
    <property type="component" value="Chromosome 8"/>
</dbReference>
<comment type="caution">
    <text evidence="1">The sequence shown here is derived from an EMBL/GenBank/DDBJ whole genome shotgun (WGS) entry which is preliminary data.</text>
</comment>
<dbReference type="EMBL" id="CM056816">
    <property type="protein sequence ID" value="KAJ8634326.1"/>
    <property type="molecule type" value="Genomic_DNA"/>
</dbReference>
<reference evidence="1 2" key="1">
    <citation type="journal article" date="2022" name="Hortic Res">
        <title>A haplotype resolved chromosomal level avocado genome allows analysis of novel avocado genes.</title>
        <authorList>
            <person name="Nath O."/>
            <person name="Fletcher S.J."/>
            <person name="Hayward A."/>
            <person name="Shaw L.M."/>
            <person name="Masouleh A.K."/>
            <person name="Furtado A."/>
            <person name="Henry R.J."/>
            <person name="Mitter N."/>
        </authorList>
    </citation>
    <scope>NUCLEOTIDE SEQUENCE [LARGE SCALE GENOMIC DNA]</scope>
    <source>
        <strain evidence="2">cv. Hass</strain>
    </source>
</reference>
<evidence type="ECO:0000313" key="1">
    <source>
        <dbReference type="EMBL" id="KAJ8634326.1"/>
    </source>
</evidence>
<name>A0ACC2LMR6_PERAE</name>
<keyword evidence="2" id="KW-1185">Reference proteome</keyword>
<evidence type="ECO:0000313" key="2">
    <source>
        <dbReference type="Proteomes" id="UP001234297"/>
    </source>
</evidence>
<organism evidence="1 2">
    <name type="scientific">Persea americana</name>
    <name type="common">Avocado</name>
    <dbReference type="NCBI Taxonomy" id="3435"/>
    <lineage>
        <taxon>Eukaryota</taxon>
        <taxon>Viridiplantae</taxon>
        <taxon>Streptophyta</taxon>
        <taxon>Embryophyta</taxon>
        <taxon>Tracheophyta</taxon>
        <taxon>Spermatophyta</taxon>
        <taxon>Magnoliopsida</taxon>
        <taxon>Magnoliidae</taxon>
        <taxon>Laurales</taxon>
        <taxon>Lauraceae</taxon>
        <taxon>Persea</taxon>
    </lineage>
</organism>
<gene>
    <name evidence="1" type="ORF">MRB53_027662</name>
</gene>
<proteinExistence type="predicted"/>
<protein>
    <submittedName>
        <fullName evidence="1">Uncharacterized protein</fullName>
    </submittedName>
</protein>